<name>A0ABU9KQA6_9EURY</name>
<accession>A0ABU9KQA6</accession>
<protein>
    <submittedName>
        <fullName evidence="2">Glycosyltransferase</fullName>
        <ecNumber evidence="2">2.4.-.-</ecNumber>
    </submittedName>
</protein>
<dbReference type="Proteomes" id="UP001396646">
    <property type="component" value="Unassembled WGS sequence"/>
</dbReference>
<sequence>MDKIKILYSPVHYILDSGKIGSEYGWASGIFKNCSSFENISVSAICAYSNLKPINDSDIIEISKFKKINLNNIGRLVFVFKVFFATKNILKKQDIDIIHHVLPFAYGATFNLAAILGLFKNKKFVIGPVQTPLTYESKQEFLFVNEGFEIGLKKRLLMSADILSAKLFRPLLFELSKRTLNKADVIVAINEDSKKYYSNIVDENKIIVVPPGIDVSVYKEKDFKPIDGDKCIEIITASHLIKRKGVDLIINAISGLPNKYQDRIILKIIGDGPEKKYLEELVYNLKLNNIYFEGYVKHEIISKYYQNADIFISMSYSESFGQVLIEAMDAGLPSIVSKVSGFKGILAHGTTGFLINHDVEELKKYLIELIDNPQLRNEMGLNARQIVEEKYDWKIIANEYYEMYQNLIL</sequence>
<evidence type="ECO:0000259" key="1">
    <source>
        <dbReference type="Pfam" id="PF00534"/>
    </source>
</evidence>
<dbReference type="InterPro" id="IPR001296">
    <property type="entry name" value="Glyco_trans_1"/>
</dbReference>
<proteinExistence type="predicted"/>
<dbReference type="GO" id="GO:0016757">
    <property type="term" value="F:glycosyltransferase activity"/>
    <property type="evidence" value="ECO:0007669"/>
    <property type="project" value="UniProtKB-KW"/>
</dbReference>
<keyword evidence="3" id="KW-1185">Reference proteome</keyword>
<dbReference type="Pfam" id="PF00534">
    <property type="entry name" value="Glycos_transf_1"/>
    <property type="match status" value="1"/>
</dbReference>
<comment type="caution">
    <text evidence="2">The sequence shown here is derived from an EMBL/GenBank/DDBJ whole genome shotgun (WGS) entry which is preliminary data.</text>
</comment>
<dbReference type="SUPFAM" id="SSF53756">
    <property type="entry name" value="UDP-Glycosyltransferase/glycogen phosphorylase"/>
    <property type="match status" value="1"/>
</dbReference>
<evidence type="ECO:0000313" key="2">
    <source>
        <dbReference type="EMBL" id="MEL4304533.1"/>
    </source>
</evidence>
<dbReference type="EC" id="2.4.-.-" evidence="2"/>
<dbReference type="RefSeq" id="WP_342126255.1">
    <property type="nucleotide sequence ID" value="NZ_JBCAUS010000002.1"/>
</dbReference>
<gene>
    <name evidence="2" type="ORF">WOA13_01595</name>
</gene>
<evidence type="ECO:0000313" key="3">
    <source>
        <dbReference type="Proteomes" id="UP001396646"/>
    </source>
</evidence>
<dbReference type="PANTHER" id="PTHR12526:SF630">
    <property type="entry name" value="GLYCOSYLTRANSFERASE"/>
    <property type="match status" value="1"/>
</dbReference>
<dbReference type="EMBL" id="JBCAUS010000002">
    <property type="protein sequence ID" value="MEL4304533.1"/>
    <property type="molecule type" value="Genomic_DNA"/>
</dbReference>
<reference evidence="2 3" key="1">
    <citation type="submission" date="2024-04" db="EMBL/GenBank/DDBJ databases">
        <title>Methanococcoides sp. LMO-2.</title>
        <authorList>
            <person name="Liang L."/>
        </authorList>
    </citation>
    <scope>NUCLEOTIDE SEQUENCE [LARGE SCALE GENOMIC DNA]</scope>
    <source>
        <strain evidence="2 3">LMO-2</strain>
    </source>
</reference>
<dbReference type="Gene3D" id="3.40.50.2000">
    <property type="entry name" value="Glycogen Phosphorylase B"/>
    <property type="match status" value="2"/>
</dbReference>
<keyword evidence="2" id="KW-0808">Transferase</keyword>
<feature type="domain" description="Glycosyl transferase family 1" evidence="1">
    <location>
        <begin position="229"/>
        <end position="385"/>
    </location>
</feature>
<keyword evidence="2" id="KW-0328">Glycosyltransferase</keyword>
<organism evidence="2 3">
    <name type="scientific">Methanococcoides cohabitans</name>
    <dbReference type="NCBI Taxonomy" id="3136559"/>
    <lineage>
        <taxon>Archaea</taxon>
        <taxon>Methanobacteriati</taxon>
        <taxon>Methanobacteriota</taxon>
        <taxon>Stenosarchaea group</taxon>
        <taxon>Methanomicrobia</taxon>
        <taxon>Methanosarcinales</taxon>
        <taxon>Methanosarcinaceae</taxon>
        <taxon>Methanococcoides</taxon>
    </lineage>
</organism>
<dbReference type="CDD" id="cd03801">
    <property type="entry name" value="GT4_PimA-like"/>
    <property type="match status" value="1"/>
</dbReference>
<dbReference type="PANTHER" id="PTHR12526">
    <property type="entry name" value="GLYCOSYLTRANSFERASE"/>
    <property type="match status" value="1"/>
</dbReference>